<feature type="domain" description="CHK kinase-like" evidence="1">
    <location>
        <begin position="141"/>
        <end position="331"/>
    </location>
</feature>
<keyword evidence="2" id="KW-0418">Kinase</keyword>
<dbReference type="AlphaFoldDB" id="A0A1L8DZ30"/>
<proteinExistence type="predicted"/>
<dbReference type="Gene3D" id="3.90.1200.10">
    <property type="match status" value="1"/>
</dbReference>
<dbReference type="SUPFAM" id="SSF56112">
    <property type="entry name" value="Protein kinase-like (PK-like)"/>
    <property type="match status" value="1"/>
</dbReference>
<dbReference type="PANTHER" id="PTHR11012:SF12">
    <property type="entry name" value="CHK KINASE-LIKE DOMAIN-CONTAINING PROTEIN-RELATED"/>
    <property type="match status" value="1"/>
</dbReference>
<dbReference type="InterPro" id="IPR004119">
    <property type="entry name" value="EcKL"/>
</dbReference>
<dbReference type="InterPro" id="IPR015897">
    <property type="entry name" value="CHK_kinase-like"/>
</dbReference>
<dbReference type="Pfam" id="PF02958">
    <property type="entry name" value="EcKL"/>
    <property type="match status" value="1"/>
</dbReference>
<reference evidence="2" key="1">
    <citation type="submission" date="2016-12" db="EMBL/GenBank/DDBJ databases">
        <title>An insight into the sialome and mialome of the sand fly, Nyssomyia neivai.</title>
        <authorList>
            <person name="Sebastian V."/>
            <person name="Goulart T.M."/>
            <person name="Oliveira W."/>
            <person name="Calvo E."/>
            <person name="Oliveira L.F."/>
            <person name="Pinto M.C."/>
            <person name="Rosselino A.M."/>
            <person name="Ribeiro J.M."/>
        </authorList>
    </citation>
    <scope>NUCLEOTIDE SEQUENCE</scope>
</reference>
<dbReference type="PANTHER" id="PTHR11012">
    <property type="entry name" value="PROTEIN KINASE-LIKE DOMAIN-CONTAINING"/>
    <property type="match status" value="1"/>
</dbReference>
<organism evidence="2">
    <name type="scientific">Nyssomyia neivai</name>
    <dbReference type="NCBI Taxonomy" id="330878"/>
    <lineage>
        <taxon>Eukaryota</taxon>
        <taxon>Metazoa</taxon>
        <taxon>Ecdysozoa</taxon>
        <taxon>Arthropoda</taxon>
        <taxon>Hexapoda</taxon>
        <taxon>Insecta</taxon>
        <taxon>Pterygota</taxon>
        <taxon>Neoptera</taxon>
        <taxon>Endopterygota</taxon>
        <taxon>Diptera</taxon>
        <taxon>Nematocera</taxon>
        <taxon>Psychodoidea</taxon>
        <taxon>Psychodidae</taxon>
        <taxon>Nyssomyia</taxon>
    </lineage>
</organism>
<evidence type="ECO:0000259" key="1">
    <source>
        <dbReference type="SMART" id="SM00587"/>
    </source>
</evidence>
<sequence>MEKNPKEVFSKDEENPPDFLNQEFFESVLHKAENDTTIKIKSLKIVPGTKAGDHFLSIMFKAAISYTSEGKNIQSKSLIVKTMPVEDGTKKEMVQQMPVFKRETKFYTEVLPDMEKLMESIGDDEKLAPKLIYHDVNPEILIFEDISVDGYVMQKEFFDFDNTVKIVKRLAKFHALSFYMNDNKYNFYTNFAKFTPMINRSVTDKMKVFFEGFDIIAEEAKNWPGFESIVQKLAAQNETFIEKLLEVYQPNAAFDFKVLCHGDYHIKNMMFIKNGANIEKTMLFDYQLCFWSSPAYDLIYLLYAFGDGSCRNRRKELILIYYESFTEYLKRLGCLSKPPTLVQLNMDMLRMGIIEILWSVCYLPFFCLDFSKADVETVVNPTDEFIKDVRKDAYKEEKLVNMLKEVLPELLHKGILS</sequence>
<name>A0A1L8DZ30_9DIPT</name>
<dbReference type="InterPro" id="IPR011009">
    <property type="entry name" value="Kinase-like_dom_sf"/>
</dbReference>
<accession>A0A1L8DZ30</accession>
<dbReference type="SMART" id="SM00587">
    <property type="entry name" value="CHK"/>
    <property type="match status" value="1"/>
</dbReference>
<protein>
    <submittedName>
        <fullName evidence="2">Putative ecdysteroid kinase</fullName>
    </submittedName>
</protein>
<dbReference type="EMBL" id="GFDF01002549">
    <property type="protein sequence ID" value="JAV11535.1"/>
    <property type="molecule type" value="Transcribed_RNA"/>
</dbReference>
<keyword evidence="2" id="KW-0808">Transferase</keyword>
<dbReference type="GO" id="GO:0016301">
    <property type="term" value="F:kinase activity"/>
    <property type="evidence" value="ECO:0007669"/>
    <property type="project" value="UniProtKB-KW"/>
</dbReference>
<evidence type="ECO:0000313" key="2">
    <source>
        <dbReference type="EMBL" id="JAV11535.1"/>
    </source>
</evidence>